<comment type="cofactor">
    <cofactor evidence="1">
        <name>L-ascorbate</name>
        <dbReference type="ChEBI" id="CHEBI:38290"/>
    </cofactor>
</comment>
<evidence type="ECO:0000256" key="2">
    <source>
        <dbReference type="ARBA" id="ARBA00022723"/>
    </source>
</evidence>
<reference evidence="8 9" key="1">
    <citation type="submission" date="2019-02" db="EMBL/GenBank/DDBJ databases">
        <title>Genomic Encyclopedia of Type Strains, Phase IV (KMG-IV): sequencing the most valuable type-strain genomes for metagenomic binning, comparative biology and taxonomic classification.</title>
        <authorList>
            <person name="Goeker M."/>
        </authorList>
    </citation>
    <scope>NUCLEOTIDE SEQUENCE [LARGE SCALE GENOMIC DNA]</scope>
    <source>
        <strain evidence="8 9">DSM 105135</strain>
    </source>
</reference>
<keyword evidence="2" id="KW-0479">Metal-binding</keyword>
<keyword evidence="4" id="KW-0223">Dioxygenase</keyword>
<dbReference type="GO" id="GO:0031543">
    <property type="term" value="F:peptidyl-proline dioxygenase activity"/>
    <property type="evidence" value="ECO:0007669"/>
    <property type="project" value="TreeGrafter"/>
</dbReference>
<keyword evidence="5" id="KW-0560">Oxidoreductase</keyword>
<organism evidence="8 9">
    <name type="scientific">Fluviicoccus keumensis</name>
    <dbReference type="NCBI Taxonomy" id="1435465"/>
    <lineage>
        <taxon>Bacteria</taxon>
        <taxon>Pseudomonadati</taxon>
        <taxon>Pseudomonadota</taxon>
        <taxon>Gammaproteobacteria</taxon>
        <taxon>Moraxellales</taxon>
        <taxon>Moraxellaceae</taxon>
        <taxon>Fluviicoccus</taxon>
    </lineage>
</organism>
<dbReference type="PANTHER" id="PTHR12907">
    <property type="entry name" value="EGL NINE HOMOLOG-RELATED"/>
    <property type="match status" value="1"/>
</dbReference>
<keyword evidence="9" id="KW-1185">Reference proteome</keyword>
<dbReference type="GO" id="GO:0031418">
    <property type="term" value="F:L-ascorbic acid binding"/>
    <property type="evidence" value="ECO:0007669"/>
    <property type="project" value="UniProtKB-KW"/>
</dbReference>
<name>A0A4V2G3H0_9GAMM</name>
<dbReference type="Gene3D" id="2.60.120.620">
    <property type="entry name" value="q2cbj1_9rhob like domain"/>
    <property type="match status" value="1"/>
</dbReference>
<dbReference type="Proteomes" id="UP000292423">
    <property type="component" value="Unassembled WGS sequence"/>
</dbReference>
<dbReference type="InterPro" id="IPR044862">
    <property type="entry name" value="Pro_4_hyd_alph_FE2OG_OXY"/>
</dbReference>
<feature type="domain" description="Fe2OG dioxygenase" evidence="7">
    <location>
        <begin position="103"/>
        <end position="204"/>
    </location>
</feature>
<dbReference type="Pfam" id="PF13640">
    <property type="entry name" value="2OG-FeII_Oxy_3"/>
    <property type="match status" value="1"/>
</dbReference>
<evidence type="ECO:0000256" key="6">
    <source>
        <dbReference type="ARBA" id="ARBA00023004"/>
    </source>
</evidence>
<dbReference type="OrthoDB" id="9783171at2"/>
<evidence type="ECO:0000256" key="5">
    <source>
        <dbReference type="ARBA" id="ARBA00023002"/>
    </source>
</evidence>
<protein>
    <submittedName>
        <fullName evidence="8">SM-20-related protein</fullName>
    </submittedName>
</protein>
<proteinExistence type="predicted"/>
<dbReference type="GO" id="GO:0071456">
    <property type="term" value="P:cellular response to hypoxia"/>
    <property type="evidence" value="ECO:0007669"/>
    <property type="project" value="TreeGrafter"/>
</dbReference>
<keyword evidence="3" id="KW-0847">Vitamin C</keyword>
<dbReference type="InterPro" id="IPR051559">
    <property type="entry name" value="HIF_prolyl_hydroxylases"/>
</dbReference>
<evidence type="ECO:0000313" key="8">
    <source>
        <dbReference type="EMBL" id="RZU36936.1"/>
    </source>
</evidence>
<gene>
    <name evidence="8" type="ORF">EV700_3149</name>
</gene>
<evidence type="ECO:0000256" key="4">
    <source>
        <dbReference type="ARBA" id="ARBA00022964"/>
    </source>
</evidence>
<evidence type="ECO:0000313" key="9">
    <source>
        <dbReference type="Proteomes" id="UP000292423"/>
    </source>
</evidence>
<dbReference type="GO" id="GO:0008198">
    <property type="term" value="F:ferrous iron binding"/>
    <property type="evidence" value="ECO:0007669"/>
    <property type="project" value="TreeGrafter"/>
</dbReference>
<comment type="caution">
    <text evidence="8">The sequence shown here is derived from an EMBL/GenBank/DDBJ whole genome shotgun (WGS) entry which is preliminary data.</text>
</comment>
<dbReference type="InterPro" id="IPR006620">
    <property type="entry name" value="Pro_4_hyd_alph"/>
</dbReference>
<dbReference type="EMBL" id="SHKX01000016">
    <property type="protein sequence ID" value="RZU36936.1"/>
    <property type="molecule type" value="Genomic_DNA"/>
</dbReference>
<dbReference type="RefSeq" id="WP_130415556.1">
    <property type="nucleotide sequence ID" value="NZ_SHKX01000016.1"/>
</dbReference>
<evidence type="ECO:0000256" key="3">
    <source>
        <dbReference type="ARBA" id="ARBA00022896"/>
    </source>
</evidence>
<dbReference type="PROSITE" id="PS51471">
    <property type="entry name" value="FE2OG_OXY"/>
    <property type="match status" value="1"/>
</dbReference>
<dbReference type="InterPro" id="IPR005123">
    <property type="entry name" value="Oxoglu/Fe-dep_dioxygenase_dom"/>
</dbReference>
<accession>A0A4V2G3H0</accession>
<sequence length="205" mass="23632">MQISQTDWPETDFTKAVESLAQRHYAVIPDFLSPPMLEMLRSECLHMHDEGHFHAASVGRAAGQQLNQRIRGDSIRWLEPEFPAGGRYLARMAELQAQLNRELFLGLRQFETHYAHYEPGSFYKRHVDRHRDNDARVISAVCYLNPEWPQEAGGEIRVWNDADEEVLCLSPQGGALLLFTSHNMPHEVLPANRVRLSLAGWFRRD</sequence>
<keyword evidence="6" id="KW-0408">Iron</keyword>
<evidence type="ECO:0000256" key="1">
    <source>
        <dbReference type="ARBA" id="ARBA00001961"/>
    </source>
</evidence>
<dbReference type="PANTHER" id="PTHR12907:SF26">
    <property type="entry name" value="HIF PROLYL HYDROXYLASE, ISOFORM C"/>
    <property type="match status" value="1"/>
</dbReference>
<dbReference type="AlphaFoldDB" id="A0A4V2G3H0"/>
<evidence type="ECO:0000259" key="7">
    <source>
        <dbReference type="PROSITE" id="PS51471"/>
    </source>
</evidence>
<dbReference type="SMART" id="SM00702">
    <property type="entry name" value="P4Hc"/>
    <property type="match status" value="1"/>
</dbReference>